<evidence type="ECO:0000313" key="3">
    <source>
        <dbReference type="Proteomes" id="UP000002640"/>
    </source>
</evidence>
<sequence length="164" mass="17031">MDPTNDLAAGTPAAKTGLSIQPATDANTSTLGAKFAQKAGTPSNQDDNEASDEARKSALEKQFIASQAITVGLGVYIAPRATTSPLTQRAQNHGPATRNALPPSTPATLMYVREKTDKTINDTSKAGIVTTGTATASESPDSTGVKLSRKMELLLGMSKSRKQA</sequence>
<feature type="region of interest" description="Disordered" evidence="1">
    <location>
        <begin position="1"/>
        <end position="56"/>
    </location>
</feature>
<gene>
    <name evidence="2" type="ORF">PHYSODRAFT_327895</name>
</gene>
<dbReference type="KEGG" id="psoj:PHYSODRAFT_327895"/>
<name>G4Z844_PHYSP</name>
<dbReference type="InParanoid" id="G4Z844"/>
<feature type="compositionally biased region" description="Polar residues" evidence="1">
    <location>
        <begin position="18"/>
        <end position="31"/>
    </location>
</feature>
<dbReference type="EMBL" id="JH159153">
    <property type="protein sequence ID" value="EGZ19699.1"/>
    <property type="molecule type" value="Genomic_DNA"/>
</dbReference>
<keyword evidence="3" id="KW-1185">Reference proteome</keyword>
<reference evidence="2 3" key="1">
    <citation type="journal article" date="2006" name="Science">
        <title>Phytophthora genome sequences uncover evolutionary origins and mechanisms of pathogenesis.</title>
        <authorList>
            <person name="Tyler B.M."/>
            <person name="Tripathy S."/>
            <person name="Zhang X."/>
            <person name="Dehal P."/>
            <person name="Jiang R.H."/>
            <person name="Aerts A."/>
            <person name="Arredondo F.D."/>
            <person name="Baxter L."/>
            <person name="Bensasson D."/>
            <person name="Beynon J.L."/>
            <person name="Chapman J."/>
            <person name="Damasceno C.M."/>
            <person name="Dorrance A.E."/>
            <person name="Dou D."/>
            <person name="Dickerman A.W."/>
            <person name="Dubchak I.L."/>
            <person name="Garbelotto M."/>
            <person name="Gijzen M."/>
            <person name="Gordon S.G."/>
            <person name="Govers F."/>
            <person name="Grunwald N.J."/>
            <person name="Huang W."/>
            <person name="Ivors K.L."/>
            <person name="Jones R.W."/>
            <person name="Kamoun S."/>
            <person name="Krampis K."/>
            <person name="Lamour K.H."/>
            <person name="Lee M.K."/>
            <person name="McDonald W.H."/>
            <person name="Medina M."/>
            <person name="Meijer H.J."/>
            <person name="Nordberg E.K."/>
            <person name="Maclean D.J."/>
            <person name="Ospina-Giraldo M.D."/>
            <person name="Morris P.F."/>
            <person name="Phuntumart V."/>
            <person name="Putnam N.H."/>
            <person name="Rash S."/>
            <person name="Rose J.K."/>
            <person name="Sakihama Y."/>
            <person name="Salamov A.A."/>
            <person name="Savidor A."/>
            <person name="Scheuring C.F."/>
            <person name="Smith B.M."/>
            <person name="Sobral B.W."/>
            <person name="Terry A."/>
            <person name="Torto-Alalibo T.A."/>
            <person name="Win J."/>
            <person name="Xu Z."/>
            <person name="Zhang H."/>
            <person name="Grigoriev I.V."/>
            <person name="Rokhsar D.S."/>
            <person name="Boore J.L."/>
        </authorList>
    </citation>
    <scope>NUCLEOTIDE SEQUENCE [LARGE SCALE GENOMIC DNA]</scope>
    <source>
        <strain evidence="2 3">P6497</strain>
    </source>
</reference>
<dbReference type="AlphaFoldDB" id="G4Z844"/>
<evidence type="ECO:0000313" key="2">
    <source>
        <dbReference type="EMBL" id="EGZ19699.1"/>
    </source>
</evidence>
<proteinExistence type="predicted"/>
<evidence type="ECO:0000256" key="1">
    <source>
        <dbReference type="SAM" id="MobiDB-lite"/>
    </source>
</evidence>
<accession>G4Z844</accession>
<protein>
    <submittedName>
        <fullName evidence="2">Uncharacterized protein</fullName>
    </submittedName>
</protein>
<dbReference type="RefSeq" id="XP_009522416.1">
    <property type="nucleotide sequence ID" value="XM_009524121.1"/>
</dbReference>
<organism evidence="2 3">
    <name type="scientific">Phytophthora sojae (strain P6497)</name>
    <name type="common">Soybean stem and root rot agent</name>
    <name type="synonym">Phytophthora megasperma f. sp. glycines</name>
    <dbReference type="NCBI Taxonomy" id="1094619"/>
    <lineage>
        <taxon>Eukaryota</taxon>
        <taxon>Sar</taxon>
        <taxon>Stramenopiles</taxon>
        <taxon>Oomycota</taxon>
        <taxon>Peronosporomycetes</taxon>
        <taxon>Peronosporales</taxon>
        <taxon>Peronosporaceae</taxon>
        <taxon>Phytophthora</taxon>
    </lineage>
</organism>
<dbReference type="Proteomes" id="UP000002640">
    <property type="component" value="Unassembled WGS sequence"/>
</dbReference>
<dbReference type="GeneID" id="20645688"/>
<feature type="region of interest" description="Disordered" evidence="1">
    <location>
        <begin position="86"/>
        <end position="105"/>
    </location>
</feature>